<evidence type="ECO:0000256" key="3">
    <source>
        <dbReference type="ARBA" id="ARBA00022676"/>
    </source>
</evidence>
<evidence type="ECO:0000256" key="6">
    <source>
        <dbReference type="ARBA" id="ARBA00022989"/>
    </source>
</evidence>
<comment type="subcellular location">
    <subcellularLocation>
        <location evidence="1">Cell membrane</location>
        <topology evidence="1">Multi-pass membrane protein</topology>
    </subcellularLocation>
</comment>
<keyword evidence="12" id="KW-1185">Reference proteome</keyword>
<evidence type="ECO:0000259" key="10">
    <source>
        <dbReference type="Pfam" id="PF13231"/>
    </source>
</evidence>
<proteinExistence type="predicted"/>
<keyword evidence="5 9" id="KW-0812">Transmembrane</keyword>
<evidence type="ECO:0000256" key="7">
    <source>
        <dbReference type="ARBA" id="ARBA00023136"/>
    </source>
</evidence>
<feature type="transmembrane region" description="Helical" evidence="9">
    <location>
        <begin position="208"/>
        <end position="226"/>
    </location>
</feature>
<dbReference type="GO" id="GO:0016757">
    <property type="term" value="F:glycosyltransferase activity"/>
    <property type="evidence" value="ECO:0007669"/>
    <property type="project" value="UniProtKB-KW"/>
</dbReference>
<dbReference type="PANTHER" id="PTHR33908:SF11">
    <property type="entry name" value="MEMBRANE PROTEIN"/>
    <property type="match status" value="1"/>
</dbReference>
<accession>A0ABU2R0G9</accession>
<sequence length="628" mass="66332">MGQTVNRRTGTPLDSGPGRTDGYGDGSGQQHGYGDGSGQADGFGGGAGQQYGYGGGSGQADGYGGGSGQGRGYDGESESTRTMSLFLPSQLRRAADAAAEAAARVPKTVRPAVPREDGPAEPPAPRRDRGGWRTSAPVVALPTLLALVMLLPGLGDRQLWRDEHATWWAASLSLHDLSVLTKSIDIVFIPYYLGMHLWIAVFGDSETALRIPGALAMAAAAGLLGLLGRHLFTARVGLVAGLAFAVVPGITRYGQEVRPYAFAVAAVLLSTLLLLRLLERHGFKGWCAYALTVPLIGWSHLASLCVLAAHLALVVRARRAGDRIAGWAWTAAALIGLCLVLPMALAGSGQSGQIAWNNPTLQDLQTYPEQLFGSWAVAVPVLVLAVVGACLVREYVLPFALWTVLPPLLTFATAAQLHLFLPRYLLFTVPAWVLLAAAALGRAGGRLNGEGPRALRTGGLVLGLVAVAGLTLAAQPGLRTARADIAGEPDFRGAAAYLLAHQKKGDALAYGGQFSERRALDYELRDAATRPKDVLVHRTPQELGSYGAQECPRPASCLATTKRLWLVTTAFGDDPYGDMPRANAKAIRAGFRLADTKALHHVRVLLFTRSAAEHPRDDSAADRAVHAS</sequence>
<dbReference type="EC" id="2.4.-.-" evidence="11"/>
<dbReference type="Pfam" id="PF13231">
    <property type="entry name" value="PMT_2"/>
    <property type="match status" value="1"/>
</dbReference>
<protein>
    <submittedName>
        <fullName evidence="11">Glycosyltransferase family 39 protein</fullName>
        <ecNumber evidence="11">2.4.-.-</ecNumber>
    </submittedName>
</protein>
<feature type="transmembrane region" description="Helical" evidence="9">
    <location>
        <begin position="371"/>
        <end position="392"/>
    </location>
</feature>
<evidence type="ECO:0000256" key="1">
    <source>
        <dbReference type="ARBA" id="ARBA00004651"/>
    </source>
</evidence>
<feature type="compositionally biased region" description="Gly residues" evidence="8">
    <location>
        <begin position="19"/>
        <end position="72"/>
    </location>
</feature>
<gene>
    <name evidence="11" type="ORF">RM698_08995</name>
</gene>
<feature type="transmembrane region" description="Helical" evidence="9">
    <location>
        <begin position="295"/>
        <end position="315"/>
    </location>
</feature>
<feature type="domain" description="Glycosyltransferase RgtA/B/C/D-like" evidence="10">
    <location>
        <begin position="196"/>
        <end position="343"/>
    </location>
</feature>
<organism evidence="11 12">
    <name type="scientific">Streptomyces evansiae</name>
    <dbReference type="NCBI Taxonomy" id="3075535"/>
    <lineage>
        <taxon>Bacteria</taxon>
        <taxon>Bacillati</taxon>
        <taxon>Actinomycetota</taxon>
        <taxon>Actinomycetes</taxon>
        <taxon>Kitasatosporales</taxon>
        <taxon>Streptomycetaceae</taxon>
        <taxon>Streptomyces</taxon>
    </lineage>
</organism>
<feature type="transmembrane region" description="Helical" evidence="9">
    <location>
        <begin position="136"/>
        <end position="154"/>
    </location>
</feature>
<dbReference type="Proteomes" id="UP001183610">
    <property type="component" value="Unassembled WGS sequence"/>
</dbReference>
<evidence type="ECO:0000256" key="8">
    <source>
        <dbReference type="SAM" id="MobiDB-lite"/>
    </source>
</evidence>
<feature type="compositionally biased region" description="Basic and acidic residues" evidence="8">
    <location>
        <begin position="113"/>
        <end position="131"/>
    </location>
</feature>
<comment type="caution">
    <text evidence="11">The sequence shown here is derived from an EMBL/GenBank/DDBJ whole genome shotgun (WGS) entry which is preliminary data.</text>
</comment>
<evidence type="ECO:0000256" key="4">
    <source>
        <dbReference type="ARBA" id="ARBA00022679"/>
    </source>
</evidence>
<feature type="region of interest" description="Disordered" evidence="8">
    <location>
        <begin position="97"/>
        <end position="133"/>
    </location>
</feature>
<dbReference type="InterPro" id="IPR050297">
    <property type="entry name" value="LipidA_mod_glycosyltrf_83"/>
</dbReference>
<evidence type="ECO:0000256" key="5">
    <source>
        <dbReference type="ARBA" id="ARBA00022692"/>
    </source>
</evidence>
<dbReference type="EMBL" id="JAVRET010000015">
    <property type="protein sequence ID" value="MDT0409190.1"/>
    <property type="molecule type" value="Genomic_DNA"/>
</dbReference>
<feature type="transmembrane region" description="Helical" evidence="9">
    <location>
        <begin position="257"/>
        <end position="275"/>
    </location>
</feature>
<keyword evidence="4 11" id="KW-0808">Transferase</keyword>
<keyword evidence="6 9" id="KW-1133">Transmembrane helix</keyword>
<keyword evidence="3 11" id="KW-0328">Glycosyltransferase</keyword>
<evidence type="ECO:0000256" key="9">
    <source>
        <dbReference type="SAM" id="Phobius"/>
    </source>
</evidence>
<evidence type="ECO:0000313" key="11">
    <source>
        <dbReference type="EMBL" id="MDT0409190.1"/>
    </source>
</evidence>
<feature type="transmembrane region" description="Helical" evidence="9">
    <location>
        <begin position="327"/>
        <end position="351"/>
    </location>
</feature>
<dbReference type="PANTHER" id="PTHR33908">
    <property type="entry name" value="MANNOSYLTRANSFERASE YKCB-RELATED"/>
    <property type="match status" value="1"/>
</dbReference>
<keyword evidence="2" id="KW-1003">Cell membrane</keyword>
<feature type="transmembrane region" description="Helical" evidence="9">
    <location>
        <begin position="399"/>
        <end position="418"/>
    </location>
</feature>
<feature type="transmembrane region" description="Helical" evidence="9">
    <location>
        <begin position="183"/>
        <end position="201"/>
    </location>
</feature>
<reference evidence="12" key="1">
    <citation type="submission" date="2023-07" db="EMBL/GenBank/DDBJ databases">
        <title>30 novel species of actinomycetes from the DSMZ collection.</title>
        <authorList>
            <person name="Nouioui I."/>
        </authorList>
    </citation>
    <scope>NUCLEOTIDE SEQUENCE [LARGE SCALE GENOMIC DNA]</scope>
    <source>
        <strain evidence="12">DSM 41979</strain>
    </source>
</reference>
<name>A0ABU2R0G9_9ACTN</name>
<feature type="transmembrane region" description="Helical" evidence="9">
    <location>
        <begin position="424"/>
        <end position="443"/>
    </location>
</feature>
<evidence type="ECO:0000256" key="2">
    <source>
        <dbReference type="ARBA" id="ARBA00022475"/>
    </source>
</evidence>
<keyword evidence="7 9" id="KW-0472">Membrane</keyword>
<dbReference type="RefSeq" id="WP_234009463.1">
    <property type="nucleotide sequence ID" value="NZ_JAVRET010000015.1"/>
</dbReference>
<feature type="transmembrane region" description="Helical" evidence="9">
    <location>
        <begin position="232"/>
        <end position="250"/>
    </location>
</feature>
<feature type="transmembrane region" description="Helical" evidence="9">
    <location>
        <begin position="455"/>
        <end position="474"/>
    </location>
</feature>
<feature type="region of interest" description="Disordered" evidence="8">
    <location>
        <begin position="1"/>
        <end position="79"/>
    </location>
</feature>
<evidence type="ECO:0000313" key="12">
    <source>
        <dbReference type="Proteomes" id="UP001183610"/>
    </source>
</evidence>
<dbReference type="InterPro" id="IPR038731">
    <property type="entry name" value="RgtA/B/C-like"/>
</dbReference>